<evidence type="ECO:0000313" key="3">
    <source>
        <dbReference type="EMBL" id="KAK5861194.1"/>
    </source>
</evidence>
<evidence type="ECO:0000256" key="2">
    <source>
        <dbReference type="SAM" id="Phobius"/>
    </source>
</evidence>
<dbReference type="AlphaFoldDB" id="A0AAN8AM22"/>
<protein>
    <submittedName>
        <fullName evidence="3">Uncharacterized protein</fullName>
    </submittedName>
</protein>
<evidence type="ECO:0000256" key="1">
    <source>
        <dbReference type="SAM" id="MobiDB-lite"/>
    </source>
</evidence>
<reference evidence="3 4" key="1">
    <citation type="journal article" date="2023" name="Genes (Basel)">
        <title>Chromosome-Level Genome Assembly and Circadian Gene Repertoire of the Patagonia Blennie Eleginops maclovinus-The Closest Ancestral Proxy of Antarctic Cryonotothenioids.</title>
        <authorList>
            <person name="Cheng C.C."/>
            <person name="Rivera-Colon A.G."/>
            <person name="Minhas B.F."/>
            <person name="Wilson L."/>
            <person name="Rayamajhi N."/>
            <person name="Vargas-Chacoff L."/>
            <person name="Catchen J.M."/>
        </authorList>
    </citation>
    <scope>NUCLEOTIDE SEQUENCE [LARGE SCALE GENOMIC DNA]</scope>
    <source>
        <strain evidence="3">JMC-PN-2008</strain>
    </source>
</reference>
<keyword evidence="2" id="KW-0812">Transmembrane</keyword>
<dbReference type="Proteomes" id="UP001346869">
    <property type="component" value="Unassembled WGS sequence"/>
</dbReference>
<organism evidence="3 4">
    <name type="scientific">Eleginops maclovinus</name>
    <name type="common">Patagonian blennie</name>
    <name type="synonym">Eleginus maclovinus</name>
    <dbReference type="NCBI Taxonomy" id="56733"/>
    <lineage>
        <taxon>Eukaryota</taxon>
        <taxon>Metazoa</taxon>
        <taxon>Chordata</taxon>
        <taxon>Craniata</taxon>
        <taxon>Vertebrata</taxon>
        <taxon>Euteleostomi</taxon>
        <taxon>Actinopterygii</taxon>
        <taxon>Neopterygii</taxon>
        <taxon>Teleostei</taxon>
        <taxon>Neoteleostei</taxon>
        <taxon>Acanthomorphata</taxon>
        <taxon>Eupercaria</taxon>
        <taxon>Perciformes</taxon>
        <taxon>Notothenioidei</taxon>
        <taxon>Eleginopidae</taxon>
        <taxon>Eleginops</taxon>
    </lineage>
</organism>
<sequence>METLLPQGEDWGRHWLSTVEASRSSEVSPPHNVTNPSGMTLLHTPPSPSFHVLRQMSEDPGPGTTTGKDGHRVDSASHGFSLHHFTLKSPILSFVPFLYLFFMLQALYAHFVTTGLLPGSRPDIRHMSPAVRGHTA</sequence>
<keyword evidence="2" id="KW-0472">Membrane</keyword>
<evidence type="ECO:0000313" key="4">
    <source>
        <dbReference type="Proteomes" id="UP001346869"/>
    </source>
</evidence>
<dbReference type="EMBL" id="JAUZQC010000013">
    <property type="protein sequence ID" value="KAK5861194.1"/>
    <property type="molecule type" value="Genomic_DNA"/>
</dbReference>
<feature type="compositionally biased region" description="Polar residues" evidence="1">
    <location>
        <begin position="22"/>
        <end position="38"/>
    </location>
</feature>
<accession>A0AAN8AM22</accession>
<comment type="caution">
    <text evidence="3">The sequence shown here is derived from an EMBL/GenBank/DDBJ whole genome shotgun (WGS) entry which is preliminary data.</text>
</comment>
<keyword evidence="4" id="KW-1185">Reference proteome</keyword>
<gene>
    <name evidence="3" type="ORF">PBY51_022608</name>
</gene>
<keyword evidence="2" id="KW-1133">Transmembrane helix</keyword>
<reference evidence="3 4" key="2">
    <citation type="journal article" date="2023" name="Mol. Biol. Evol.">
        <title>Genomics of Secondarily Temperate Adaptation in the Only Non-Antarctic Icefish.</title>
        <authorList>
            <person name="Rivera-Colon A.G."/>
            <person name="Rayamajhi N."/>
            <person name="Minhas B.F."/>
            <person name="Madrigal G."/>
            <person name="Bilyk K.T."/>
            <person name="Yoon V."/>
            <person name="Hune M."/>
            <person name="Gregory S."/>
            <person name="Cheng C.H.C."/>
            <person name="Catchen J.M."/>
        </authorList>
    </citation>
    <scope>NUCLEOTIDE SEQUENCE [LARGE SCALE GENOMIC DNA]</scope>
    <source>
        <strain evidence="3">JMC-PN-2008</strain>
    </source>
</reference>
<feature type="region of interest" description="Disordered" evidence="1">
    <location>
        <begin position="22"/>
        <end position="49"/>
    </location>
</feature>
<feature type="transmembrane region" description="Helical" evidence="2">
    <location>
        <begin position="97"/>
        <end position="117"/>
    </location>
</feature>
<proteinExistence type="predicted"/>
<name>A0AAN8AM22_ELEMC</name>